<dbReference type="PANTHER" id="PTHR35023:SF1">
    <property type="entry name" value="MG-PROTOPORPHYRIN IX CHELATASE"/>
    <property type="match status" value="1"/>
</dbReference>
<proteinExistence type="inferred from homology"/>
<keyword evidence="8" id="KW-1185">Reference proteome</keyword>
<dbReference type="RefSeq" id="WP_346030173.1">
    <property type="nucleotide sequence ID" value="NZ_BAAANV010000035.1"/>
</dbReference>
<organism evidence="7 8">
    <name type="scientific">Dermacoccus barathri</name>
    <dbReference type="NCBI Taxonomy" id="322601"/>
    <lineage>
        <taxon>Bacteria</taxon>
        <taxon>Bacillati</taxon>
        <taxon>Actinomycetota</taxon>
        <taxon>Actinomycetes</taxon>
        <taxon>Micrococcales</taxon>
        <taxon>Dermacoccaceae</taxon>
        <taxon>Dermacoccus</taxon>
    </lineage>
</organism>
<evidence type="ECO:0000313" key="7">
    <source>
        <dbReference type="EMBL" id="GAA1542310.1"/>
    </source>
</evidence>
<dbReference type="Gene3D" id="3.40.50.300">
    <property type="entry name" value="P-loop containing nucleotide triphosphate hydrolases"/>
    <property type="match status" value="1"/>
</dbReference>
<dbReference type="PROSITE" id="PS50234">
    <property type="entry name" value="VWFA"/>
    <property type="match status" value="1"/>
</dbReference>
<evidence type="ECO:0000259" key="6">
    <source>
        <dbReference type="PROSITE" id="PS50234"/>
    </source>
</evidence>
<dbReference type="CDD" id="cd01451">
    <property type="entry name" value="vWA_Magnesium_chelatase"/>
    <property type="match status" value="1"/>
</dbReference>
<evidence type="ECO:0000256" key="4">
    <source>
        <dbReference type="ARBA" id="ARBA00030759"/>
    </source>
</evidence>
<name>A0ABN2BML0_9MICO</name>
<dbReference type="SUPFAM" id="SSF52540">
    <property type="entry name" value="P-loop containing nucleoside triphosphate hydrolases"/>
    <property type="match status" value="1"/>
</dbReference>
<dbReference type="Proteomes" id="UP001501288">
    <property type="component" value="Unassembled WGS sequence"/>
</dbReference>
<feature type="compositionally biased region" description="Acidic residues" evidence="5">
    <location>
        <begin position="334"/>
        <end position="369"/>
    </location>
</feature>
<dbReference type="Pfam" id="PF01078">
    <property type="entry name" value="Mg_chelatase"/>
    <property type="match status" value="1"/>
</dbReference>
<dbReference type="InterPro" id="IPR041702">
    <property type="entry name" value="BchD/ChlD_VWA"/>
</dbReference>
<dbReference type="Pfam" id="PF13519">
    <property type="entry name" value="VWA_2"/>
    <property type="match status" value="1"/>
</dbReference>
<reference evidence="7 8" key="1">
    <citation type="journal article" date="2019" name="Int. J. Syst. Evol. Microbiol.">
        <title>The Global Catalogue of Microorganisms (GCM) 10K type strain sequencing project: providing services to taxonomists for standard genome sequencing and annotation.</title>
        <authorList>
            <consortium name="The Broad Institute Genomics Platform"/>
            <consortium name="The Broad Institute Genome Sequencing Center for Infectious Disease"/>
            <person name="Wu L."/>
            <person name="Ma J."/>
        </authorList>
    </citation>
    <scope>NUCLEOTIDE SEQUENCE [LARGE SCALE GENOMIC DNA]</scope>
    <source>
        <strain evidence="7 8">JCM 14588</strain>
    </source>
</reference>
<dbReference type="InterPro" id="IPR052989">
    <property type="entry name" value="Mg-chelatase_DI-like"/>
</dbReference>
<sequence length="703" mass="74882">MSRYPFTAVVGADDLELALVLTTISPAIGGVLVRGEKGTAKSTIVRGLVDVLPRIDVVAGCRYSCDPLAPEPNCPDGPHSADGDATSRPVRLVELPVGAGDDRVSGSLDLARALGAGSAEFRPGLLAEANRGLLYVDEVNLLHDHLVDLLLDASAMGSNTVERDGMSVTHAARFVLVGTMNPEEGELRPQLLDRFGLSVDVAASRDPEVRAEVVTRRLAFDANPDAFLERFAGHQARLRERIAAAQERVGGVVLSPWALRTIARVCAGFDVDGMRADIVIARTASAHAAWRGADAVEREDIRAAAVLALAHRRRRGPFDPPGLDEDLLDRLLDEEPPPPPEGGDDPDDEPQGPDDEEPSDSEATDESEATDGPSADSPQPPPAQDDSPRDEQSPTSSHDTHAETEAEQSPADTQDEPQNAAAPVATASVGAPYRPQRFELSSIGRGEAGRRSRAETTTGRVVGVRPDREGKVHLLATVREAAVRQVARKAEPGSGLLVEPADLRHARIMGRESNLVLFCVDASGSMAARKRMSEVKTAVLSLLLDAYERRDKVGLVTFAGDGARLVLPPTSSVDRGATLLADVPHGGRTPVAEGLLEAADVLRIERLRDPNRRPLLVLVTDGRATSGERALERAFDVADRWHSLDVETIVVDCESGRFRLGLAGQLAQRMLARHVPLEQVSATGLIDAIAPAATPRTSNGKAA</sequence>
<dbReference type="SMART" id="SM00327">
    <property type="entry name" value="VWA"/>
    <property type="match status" value="1"/>
</dbReference>
<keyword evidence="2" id="KW-0547">Nucleotide-binding</keyword>
<feature type="compositionally biased region" description="Low complexity" evidence="5">
    <location>
        <begin position="420"/>
        <end position="432"/>
    </location>
</feature>
<dbReference type="InterPro" id="IPR002035">
    <property type="entry name" value="VWF_A"/>
</dbReference>
<dbReference type="PANTHER" id="PTHR35023">
    <property type="entry name" value="CHELATASE-RELATED"/>
    <property type="match status" value="1"/>
</dbReference>
<feature type="compositionally biased region" description="Basic and acidic residues" evidence="5">
    <location>
        <begin position="386"/>
        <end position="404"/>
    </location>
</feature>
<dbReference type="SUPFAM" id="SSF53300">
    <property type="entry name" value="vWA-like"/>
    <property type="match status" value="1"/>
</dbReference>
<feature type="region of interest" description="Disordered" evidence="5">
    <location>
        <begin position="314"/>
        <end position="457"/>
    </location>
</feature>
<comment type="similarity">
    <text evidence="1">Belongs to the Mg-chelatase subunits D/I family.</text>
</comment>
<evidence type="ECO:0000256" key="3">
    <source>
        <dbReference type="ARBA" id="ARBA00022840"/>
    </source>
</evidence>
<dbReference type="EMBL" id="BAAANV010000035">
    <property type="protein sequence ID" value="GAA1542310.1"/>
    <property type="molecule type" value="Genomic_DNA"/>
</dbReference>
<dbReference type="InterPro" id="IPR003593">
    <property type="entry name" value="AAA+_ATPase"/>
</dbReference>
<dbReference type="InterPro" id="IPR036465">
    <property type="entry name" value="vWFA_dom_sf"/>
</dbReference>
<comment type="caution">
    <text evidence="7">The sequence shown here is derived from an EMBL/GenBank/DDBJ whole genome shotgun (WGS) entry which is preliminary data.</text>
</comment>
<dbReference type="InterPro" id="IPR027417">
    <property type="entry name" value="P-loop_NTPase"/>
</dbReference>
<keyword evidence="3" id="KW-0067">ATP-binding</keyword>
<dbReference type="InterPro" id="IPR000523">
    <property type="entry name" value="Mg_chelatse_chII-like_cat_dom"/>
</dbReference>
<feature type="domain" description="VWFA" evidence="6">
    <location>
        <begin position="515"/>
        <end position="651"/>
    </location>
</feature>
<dbReference type="Gene3D" id="3.40.50.410">
    <property type="entry name" value="von Willebrand factor, type A domain"/>
    <property type="match status" value="1"/>
</dbReference>
<dbReference type="SMART" id="SM00382">
    <property type="entry name" value="AAA"/>
    <property type="match status" value="1"/>
</dbReference>
<evidence type="ECO:0000256" key="5">
    <source>
        <dbReference type="SAM" id="MobiDB-lite"/>
    </source>
</evidence>
<accession>A0ABN2BML0</accession>
<protein>
    <recommendedName>
        <fullName evidence="4">Mg-protoporphyrin IX chelatase</fullName>
    </recommendedName>
</protein>
<dbReference type="Pfam" id="PF17863">
    <property type="entry name" value="AAA_lid_2"/>
    <property type="match status" value="1"/>
</dbReference>
<evidence type="ECO:0000256" key="2">
    <source>
        <dbReference type="ARBA" id="ARBA00022741"/>
    </source>
</evidence>
<evidence type="ECO:0000313" key="8">
    <source>
        <dbReference type="Proteomes" id="UP001501288"/>
    </source>
</evidence>
<gene>
    <name evidence="7" type="ORF">GCM10009762_14730</name>
</gene>
<dbReference type="InterPro" id="IPR041628">
    <property type="entry name" value="ChlI/MoxR_AAA_lid"/>
</dbReference>
<dbReference type="Gene3D" id="1.10.8.80">
    <property type="entry name" value="Magnesium chelatase subunit I, C-Terminal domain"/>
    <property type="match status" value="1"/>
</dbReference>
<evidence type="ECO:0000256" key="1">
    <source>
        <dbReference type="ARBA" id="ARBA00005799"/>
    </source>
</evidence>